<reference evidence="2" key="2">
    <citation type="journal article" date="2015" name="Data Brief">
        <title>Shoot transcriptome of the giant reed, Arundo donax.</title>
        <authorList>
            <person name="Barrero R.A."/>
            <person name="Guerrero F.D."/>
            <person name="Moolhuijzen P."/>
            <person name="Goolsby J.A."/>
            <person name="Tidwell J."/>
            <person name="Bellgard S.E."/>
            <person name="Bellgard M.I."/>
        </authorList>
    </citation>
    <scope>NUCLEOTIDE SEQUENCE</scope>
    <source>
        <tissue evidence="2">Shoot tissue taken approximately 20 cm above the soil surface</tissue>
    </source>
</reference>
<evidence type="ECO:0000256" key="1">
    <source>
        <dbReference type="SAM" id="MobiDB-lite"/>
    </source>
</evidence>
<dbReference type="AlphaFoldDB" id="A0A0A9DIS3"/>
<organism evidence="2">
    <name type="scientific">Arundo donax</name>
    <name type="common">Giant reed</name>
    <name type="synonym">Donax arundinaceus</name>
    <dbReference type="NCBI Taxonomy" id="35708"/>
    <lineage>
        <taxon>Eukaryota</taxon>
        <taxon>Viridiplantae</taxon>
        <taxon>Streptophyta</taxon>
        <taxon>Embryophyta</taxon>
        <taxon>Tracheophyta</taxon>
        <taxon>Spermatophyta</taxon>
        <taxon>Magnoliopsida</taxon>
        <taxon>Liliopsida</taxon>
        <taxon>Poales</taxon>
        <taxon>Poaceae</taxon>
        <taxon>PACMAD clade</taxon>
        <taxon>Arundinoideae</taxon>
        <taxon>Arundineae</taxon>
        <taxon>Arundo</taxon>
    </lineage>
</organism>
<accession>A0A0A9DIS3</accession>
<evidence type="ECO:0000313" key="2">
    <source>
        <dbReference type="EMBL" id="JAD87696.1"/>
    </source>
</evidence>
<reference evidence="2" key="1">
    <citation type="submission" date="2014-09" db="EMBL/GenBank/DDBJ databases">
        <authorList>
            <person name="Magalhaes I.L.F."/>
            <person name="Oliveira U."/>
            <person name="Santos F.R."/>
            <person name="Vidigal T.H.D.A."/>
            <person name="Brescovit A.D."/>
            <person name="Santos A.J."/>
        </authorList>
    </citation>
    <scope>NUCLEOTIDE SEQUENCE</scope>
    <source>
        <tissue evidence="2">Shoot tissue taken approximately 20 cm above the soil surface</tissue>
    </source>
</reference>
<proteinExistence type="predicted"/>
<feature type="region of interest" description="Disordered" evidence="1">
    <location>
        <begin position="1"/>
        <end position="29"/>
    </location>
</feature>
<feature type="compositionally biased region" description="Basic and acidic residues" evidence="1">
    <location>
        <begin position="126"/>
        <end position="140"/>
    </location>
</feature>
<protein>
    <submittedName>
        <fullName evidence="2">Uncharacterized protein</fullName>
    </submittedName>
</protein>
<feature type="compositionally biased region" description="Low complexity" evidence="1">
    <location>
        <begin position="13"/>
        <end position="27"/>
    </location>
</feature>
<name>A0A0A9DIS3_ARUDO</name>
<feature type="region of interest" description="Disordered" evidence="1">
    <location>
        <begin position="100"/>
        <end position="140"/>
    </location>
</feature>
<sequence>MPHELAFNPPLPRRISTGTTKSSSKRSLTPQIARAPLAPSALHPLDLGRVVVGGSSRRDSTASSMSLSVAEAGSCSRCSMAEVRSLSGVVASGGGQLTLKVLDGGDEEPIRRGGVRGASGAAARSRRTERGGRGERSAGR</sequence>
<dbReference type="EMBL" id="GBRH01210199">
    <property type="protein sequence ID" value="JAD87696.1"/>
    <property type="molecule type" value="Transcribed_RNA"/>
</dbReference>